<comment type="caution">
    <text evidence="2">The sequence shown here is derived from an EMBL/GenBank/DDBJ whole genome shotgun (WGS) entry which is preliminary data.</text>
</comment>
<evidence type="ECO:0000313" key="3">
    <source>
        <dbReference type="Proteomes" id="UP000628840"/>
    </source>
</evidence>
<proteinExistence type="predicted"/>
<reference evidence="2 3" key="1">
    <citation type="journal article" date="2019" name="Int. J. Syst. Evol. Microbiol.">
        <title>The Global Catalogue of Microorganisms (GCM) 10K type strain sequencing project: providing services to taxonomists for standard genome sequencing and annotation.</title>
        <authorList>
            <consortium name="The Broad Institute Genomics Platform"/>
            <consortium name="The Broad Institute Genome Sequencing Center for Infectious Disease"/>
            <person name="Wu L."/>
            <person name="Ma J."/>
        </authorList>
    </citation>
    <scope>NUCLEOTIDE SEQUENCE [LARGE SCALE GENOMIC DNA]</scope>
    <source>
        <strain evidence="2 3">JCM 19585</strain>
    </source>
</reference>
<feature type="transmembrane region" description="Helical" evidence="1">
    <location>
        <begin position="435"/>
        <end position="456"/>
    </location>
</feature>
<evidence type="ECO:0000313" key="2">
    <source>
        <dbReference type="EMBL" id="GGL38215.1"/>
    </source>
</evidence>
<dbReference type="Proteomes" id="UP000628840">
    <property type="component" value="Unassembled WGS sequence"/>
</dbReference>
<accession>A0A830FEB5</accession>
<dbReference type="RefSeq" id="WP_188883824.1">
    <property type="nucleotide sequence ID" value="NZ_BMPF01000003.1"/>
</dbReference>
<feature type="transmembrane region" description="Helical" evidence="1">
    <location>
        <begin position="462"/>
        <end position="482"/>
    </location>
</feature>
<dbReference type="AlphaFoldDB" id="A0A830FEB5"/>
<feature type="transmembrane region" description="Helical" evidence="1">
    <location>
        <begin position="95"/>
        <end position="113"/>
    </location>
</feature>
<feature type="transmembrane region" description="Helical" evidence="1">
    <location>
        <begin position="67"/>
        <end position="89"/>
    </location>
</feature>
<feature type="transmembrane region" description="Helical" evidence="1">
    <location>
        <begin position="227"/>
        <end position="245"/>
    </location>
</feature>
<keyword evidence="1" id="KW-1133">Transmembrane helix</keyword>
<dbReference type="EMBL" id="BMPF01000003">
    <property type="protein sequence ID" value="GGL38215.1"/>
    <property type="molecule type" value="Genomic_DNA"/>
</dbReference>
<evidence type="ECO:0000256" key="1">
    <source>
        <dbReference type="SAM" id="Phobius"/>
    </source>
</evidence>
<feature type="transmembrane region" description="Helical" evidence="1">
    <location>
        <begin position="37"/>
        <end position="55"/>
    </location>
</feature>
<name>A0A830FEB5_9EURY</name>
<feature type="transmembrane region" description="Helical" evidence="1">
    <location>
        <begin position="343"/>
        <end position="365"/>
    </location>
</feature>
<feature type="transmembrane region" description="Helical" evidence="1">
    <location>
        <begin position="372"/>
        <end position="393"/>
    </location>
</feature>
<feature type="transmembrane region" description="Helical" evidence="1">
    <location>
        <begin position="192"/>
        <end position="215"/>
    </location>
</feature>
<protein>
    <recommendedName>
        <fullName evidence="4">Dolichyl-phosphate-mannose-protein mannosyltransferase</fullName>
    </recommendedName>
</protein>
<gene>
    <name evidence="2" type="ORF">GCM10009037_22290</name>
</gene>
<organism evidence="2 3">
    <name type="scientific">Halarchaeum grantii</name>
    <dbReference type="NCBI Taxonomy" id="1193105"/>
    <lineage>
        <taxon>Archaea</taxon>
        <taxon>Methanobacteriati</taxon>
        <taxon>Methanobacteriota</taxon>
        <taxon>Stenosarchaea group</taxon>
        <taxon>Halobacteria</taxon>
        <taxon>Halobacteriales</taxon>
        <taxon>Halobacteriaceae</taxon>
    </lineage>
</organism>
<keyword evidence="1" id="KW-0812">Transmembrane</keyword>
<sequence>MLSRRRALLVLASLGVVAVAGLLGALAALEVFALPTAIRSGYALGGALLACVAYAATRRRHAGRNALLPASVASKLVVALGAACAFAVVELDARVLPVAAFLLVAYALVADQLAGDPEPASVLLALATCFFVPAYAKYRTTGFYFGGTDTFAHVDALRRLLATGASASIPYGYDLFPVFHVYTGTVALFSGLGFYDAIVLTGIVAYTALVPVVYLVGVRLLGDSRTALCVAAAFTVLDLPAYYAVYFFPQSFTLGLLLVGFYAVLALRASRHTSRVREHAAYAVALVATLVLTHHLTYVLLGGVLLGLAVVAALRARLPRLVGWDALASERGAWRRLRFRFPVYLGVLAVLAYLVYSPSLILYAIVGLTAQIFTDTVTAAVSVVFTYGVTLPADSVARAVGWLATPVGVYYTLGCGVLLLGAYEFLDRAESYARAATVLVGATGFAVLLLPLPVSLPQGERLQFVVVLLAVLPFGLGIARLLRAPRRHAPVVLAVAVVVVAAFGASGAFTRATADDLGHDAGVYVEQRSVQVAMSDAEYAAVGDAARFLARHTPPNATASSDVVTRRAFASVPGSGGGVEGVNASARGVTAPAGYVVTREVWTDSFVPTAESDVAVSAKLQWYTVSDARYRVSVATHDRVFSAAGTSVLRGRGGYRLFGNGTVPVTGGPGG</sequence>
<feature type="transmembrane region" description="Helical" evidence="1">
    <location>
        <begin position="251"/>
        <end position="269"/>
    </location>
</feature>
<dbReference type="OrthoDB" id="324302at2157"/>
<feature type="transmembrane region" description="Helical" evidence="1">
    <location>
        <begin position="281"/>
        <end position="314"/>
    </location>
</feature>
<feature type="transmembrane region" description="Helical" evidence="1">
    <location>
        <begin position="489"/>
        <end position="509"/>
    </location>
</feature>
<dbReference type="PROSITE" id="PS51318">
    <property type="entry name" value="TAT"/>
    <property type="match status" value="1"/>
</dbReference>
<evidence type="ECO:0008006" key="4">
    <source>
        <dbReference type="Google" id="ProtNLM"/>
    </source>
</evidence>
<feature type="transmembrane region" description="Helical" evidence="1">
    <location>
        <begin position="120"/>
        <end position="136"/>
    </location>
</feature>
<keyword evidence="1" id="KW-0472">Membrane</keyword>
<feature type="transmembrane region" description="Helical" evidence="1">
    <location>
        <begin position="399"/>
        <end position="423"/>
    </location>
</feature>
<dbReference type="InterPro" id="IPR006311">
    <property type="entry name" value="TAT_signal"/>
</dbReference>
<keyword evidence="3" id="KW-1185">Reference proteome</keyword>